<dbReference type="InterPro" id="IPR011047">
    <property type="entry name" value="Quinoprotein_ADH-like_sf"/>
</dbReference>
<sequence length="418" mass="46390">MRFYTGDEAGLIKRVDIDPKVSFMEAQAAAAKKTRLELKAKAAGTKNNGVEHSPDSQVAGVNVWAHNGTVSRSQGIQQMSTGAGDDQVFVVGRKNGRIELVSKADGGVLHEFSEPGFSDPLEHNGKATSERRYVGVAATNTHFVSCTNAGEIRYQAFASGTAKLLRLQPDTWRMRVHNKHPILAVGGRDQELSIWDAETVGTEKNDGYQRPTCEPLFRSKNVPNDKLDMRVPVWVTDIRFLNDNALSPQLAVSTGHKQIRIYDTKARQRPVHNWEAGKHPIYHLLASHTKPELFFADNMGGLQQLDMRMGKVVGGYKGIAGAVKSIALSEDGTKVAAAGLDRFLRVYEADGMRRLLHRAYIKQRVSHVVWDWDVRDLSAEEIERQEVDEIWDNMERLEGAKAKRAAAGSKRKTAAVEI</sequence>
<dbReference type="PANTHER" id="PTHR16038:SF4">
    <property type="entry name" value="WD REPEAT-CONTAINING PROTEIN 74"/>
    <property type="match status" value="1"/>
</dbReference>
<dbReference type="InterPro" id="IPR037379">
    <property type="entry name" value="WDR74/Nsa1"/>
</dbReference>
<dbReference type="OrthoDB" id="18388at2759"/>
<dbReference type="Gene3D" id="2.130.10.10">
    <property type="entry name" value="YVTN repeat-like/Quinoprotein amine dehydrogenase"/>
    <property type="match status" value="2"/>
</dbReference>
<dbReference type="EMBL" id="JANBTW010000011">
    <property type="protein sequence ID" value="KAJ2679513.1"/>
    <property type="molecule type" value="Genomic_DNA"/>
</dbReference>
<evidence type="ECO:0000313" key="2">
    <source>
        <dbReference type="EMBL" id="KAJ2679513.1"/>
    </source>
</evidence>
<dbReference type="AlphaFoldDB" id="A0A9W8GAY1"/>
<accession>A0A9W8GAY1</accession>
<dbReference type="SUPFAM" id="SSF50998">
    <property type="entry name" value="Quinoprotein alcohol dehydrogenase-like"/>
    <property type="match status" value="1"/>
</dbReference>
<dbReference type="InterPro" id="IPR001680">
    <property type="entry name" value="WD40_rpt"/>
</dbReference>
<name>A0A9W8GAY1_9FUNG</name>
<proteinExistence type="predicted"/>
<comment type="caution">
    <text evidence="2">The sequence shown here is derived from an EMBL/GenBank/DDBJ whole genome shotgun (WGS) entry which is preliminary data.</text>
</comment>
<dbReference type="PANTHER" id="PTHR16038">
    <property type="entry name" value="NOP SEVEN ASSOCIATED PROTEIN 1"/>
    <property type="match status" value="1"/>
</dbReference>
<dbReference type="GO" id="GO:0030687">
    <property type="term" value="C:preribosome, large subunit precursor"/>
    <property type="evidence" value="ECO:0007669"/>
    <property type="project" value="TreeGrafter"/>
</dbReference>
<dbReference type="GO" id="GO:0005730">
    <property type="term" value="C:nucleolus"/>
    <property type="evidence" value="ECO:0007669"/>
    <property type="project" value="InterPro"/>
</dbReference>
<evidence type="ECO:0000313" key="3">
    <source>
        <dbReference type="Proteomes" id="UP001151518"/>
    </source>
</evidence>
<dbReference type="GO" id="GO:0042273">
    <property type="term" value="P:ribosomal large subunit biogenesis"/>
    <property type="evidence" value="ECO:0007669"/>
    <property type="project" value="InterPro"/>
</dbReference>
<comment type="subunit">
    <text evidence="1">Component of the pre-66S ribosomal particle.</text>
</comment>
<dbReference type="CDD" id="cd22857">
    <property type="entry name" value="WDR74"/>
    <property type="match status" value="1"/>
</dbReference>
<dbReference type="Proteomes" id="UP001151518">
    <property type="component" value="Unassembled WGS sequence"/>
</dbReference>
<dbReference type="Pfam" id="PF00400">
    <property type="entry name" value="WD40"/>
    <property type="match status" value="1"/>
</dbReference>
<dbReference type="InterPro" id="IPR015943">
    <property type="entry name" value="WD40/YVTN_repeat-like_dom_sf"/>
</dbReference>
<gene>
    <name evidence="2" type="primary">NSA1</name>
    <name evidence="2" type="ORF">GGI25_001436</name>
</gene>
<dbReference type="SMART" id="SM00320">
    <property type="entry name" value="WD40"/>
    <property type="match status" value="3"/>
</dbReference>
<reference evidence="2" key="1">
    <citation type="submission" date="2022-07" db="EMBL/GenBank/DDBJ databases">
        <title>Phylogenomic reconstructions and comparative analyses of Kickxellomycotina fungi.</title>
        <authorList>
            <person name="Reynolds N.K."/>
            <person name="Stajich J.E."/>
            <person name="Barry K."/>
            <person name="Grigoriev I.V."/>
            <person name="Crous P."/>
            <person name="Smith M.E."/>
        </authorList>
    </citation>
    <scope>NUCLEOTIDE SEQUENCE</scope>
    <source>
        <strain evidence="2">NRRL 3115</strain>
    </source>
</reference>
<evidence type="ECO:0000256" key="1">
    <source>
        <dbReference type="ARBA" id="ARBA00011187"/>
    </source>
</evidence>
<protein>
    <submittedName>
        <fullName evidence="2">Ribosome biogenesis protein nsa1 (NOP7-associated protein 1)</fullName>
    </submittedName>
</protein>
<organism evidence="2 3">
    <name type="scientific">Coemansia spiralis</name>
    <dbReference type="NCBI Taxonomy" id="417178"/>
    <lineage>
        <taxon>Eukaryota</taxon>
        <taxon>Fungi</taxon>
        <taxon>Fungi incertae sedis</taxon>
        <taxon>Zoopagomycota</taxon>
        <taxon>Kickxellomycotina</taxon>
        <taxon>Kickxellomycetes</taxon>
        <taxon>Kickxellales</taxon>
        <taxon>Kickxellaceae</taxon>
        <taxon>Coemansia</taxon>
    </lineage>
</organism>